<proteinExistence type="inferred from homology"/>
<dbReference type="PANTHER" id="PTHR43531">
    <property type="entry name" value="PROTEIN ICFG"/>
    <property type="match status" value="1"/>
</dbReference>
<dbReference type="InterPro" id="IPR035965">
    <property type="entry name" value="PAS-like_dom_sf"/>
</dbReference>
<reference evidence="7" key="1">
    <citation type="submission" date="2021-10" db="EMBL/GenBank/DDBJ databases">
        <authorList>
            <person name="Hussein R."/>
            <person name="Harrison J."/>
            <person name="Studholme D.J."/>
            <person name="Vicente J."/>
            <person name="Grant M."/>
        </authorList>
    </citation>
    <scope>NUCLEOTIDE SEQUENCE</scope>
    <source>
        <strain evidence="7">NCPPB 2970</strain>
    </source>
</reference>
<accession>A0AAJ3CF76</accession>
<organism evidence="7 8">
    <name type="scientific">Xanthomonas campestris pv. papavericola</name>
    <dbReference type="NCBI Taxonomy" id="487881"/>
    <lineage>
        <taxon>Bacteria</taxon>
        <taxon>Pseudomonadati</taxon>
        <taxon>Pseudomonadota</taxon>
        <taxon>Gammaproteobacteria</taxon>
        <taxon>Lysobacterales</taxon>
        <taxon>Lysobacteraceae</taxon>
        <taxon>Xanthomonas</taxon>
    </lineage>
</organism>
<dbReference type="Pfam" id="PF13188">
    <property type="entry name" value="PAS_8"/>
    <property type="match status" value="1"/>
</dbReference>
<protein>
    <submittedName>
        <fullName evidence="7">Methyl-accepting chemotaxis protein</fullName>
    </submittedName>
</protein>
<dbReference type="SMART" id="SM00283">
    <property type="entry name" value="MA"/>
    <property type="match status" value="1"/>
</dbReference>
<evidence type="ECO:0000313" key="7">
    <source>
        <dbReference type="EMBL" id="MEC3889516.1"/>
    </source>
</evidence>
<keyword evidence="1" id="KW-0488">Methylation</keyword>
<dbReference type="CDD" id="cd11386">
    <property type="entry name" value="MCP_signal"/>
    <property type="match status" value="1"/>
</dbReference>
<dbReference type="InterPro" id="IPR051310">
    <property type="entry name" value="MCP_chemotaxis"/>
</dbReference>
<evidence type="ECO:0000259" key="5">
    <source>
        <dbReference type="PROSITE" id="PS50111"/>
    </source>
</evidence>
<evidence type="ECO:0000313" key="8">
    <source>
        <dbReference type="Proteomes" id="UP001297361"/>
    </source>
</evidence>
<dbReference type="RefSeq" id="WP_228427319.1">
    <property type="nucleotide sequence ID" value="NZ_JAJFNJ020000003.1"/>
</dbReference>
<dbReference type="GO" id="GO:0004888">
    <property type="term" value="F:transmembrane signaling receptor activity"/>
    <property type="evidence" value="ECO:0007669"/>
    <property type="project" value="TreeGrafter"/>
</dbReference>
<sequence>MKIMHMLGVLVLVAVIALLALGGVGYGGQRGLLDEITAQVTSSDALRNHMQADMMHDALRGDVTTALLAASRKDAQAIAAARTSLGEHADDFRQSLAANRALPLDPALRKELEDVTPTLQAYIGAADQLMTLVEAGSETDAAYADFTQKFEALETRMGAISEHITALNDSNRARAESYSQRVVWQQGGAVALAIVCLALAAGWILRSVSGLLGGEPRLAMAAAQHIAEGRLDQPIPVAAKHANSLMAALARMQRDLRERLQHERAVAAENLRIRTALDNASTGMYIADPDLTIVYTNTALQTLLQTYADDIRACAPAFDRGTDLVGKPVSLLEVGNTQDAEIYQRLDRQSAAQREVQYRDACIAQQISAIRNEAGAHVGFVCEWRDRTAETKIEAQVADVVRSAAAGDLSKRLDSSGRQGFFLLLAQQLNALLDANAISIAEVSRLLGALATGDLTARMQGDFHGVFATMQHDANATAEQLAGVVGRIQHATVSINTAASEIAAGNQDLSQRTEQQAANLEETAASMEELTSTVKQNAESARQANQLAIGAAGVASTGGAVVAQVVTTMSGIEVSSKKIAEIISVIDGIAFQTNILALNAAVEAARAGEQGRGFAVVASEVRTLAQRSAGAAKEIKHLIDDSVSKVTQGSALVDQAGKTMAEIVASVQRVTDIMGEISAASQEQSAGIEQVNQTITQMDEATQQNAALVEEATAAARAMEEQASQLRDTVAVFTLSSTAATAPLGASPRHVTAQSLATARPPAPAKHTRTATAATVAAARHGSEEQWQDF</sequence>
<comment type="caution">
    <text evidence="7">The sequence shown here is derived from an EMBL/GenBank/DDBJ whole genome shotgun (WGS) entry which is preliminary data.</text>
</comment>
<dbReference type="FunFam" id="1.10.287.950:FF:000002">
    <property type="entry name" value="Methyl-accepting chemotaxis protein"/>
    <property type="match status" value="1"/>
</dbReference>
<dbReference type="AlphaFoldDB" id="A0AAJ3CF76"/>
<keyword evidence="4" id="KW-0175">Coiled coil</keyword>
<dbReference type="Proteomes" id="UP001297361">
    <property type="component" value="Unassembled WGS sequence"/>
</dbReference>
<dbReference type="Gene3D" id="1.10.287.950">
    <property type="entry name" value="Methyl-accepting chemotaxis protein"/>
    <property type="match status" value="1"/>
</dbReference>
<dbReference type="SUPFAM" id="SSF58104">
    <property type="entry name" value="Methyl-accepting chemotaxis protein (MCP) signaling domain"/>
    <property type="match status" value="1"/>
</dbReference>
<dbReference type="InterPro" id="IPR003660">
    <property type="entry name" value="HAMP_dom"/>
</dbReference>
<reference evidence="7" key="2">
    <citation type="submission" date="2024-01" db="EMBL/GenBank/DDBJ databases">
        <title>Long-read genome sequencing of X. campestris pv. papavericola.</title>
        <authorList>
            <person name="Hussain R.M.F."/>
            <person name="Greer S."/>
            <person name="Harrison J."/>
            <person name="Grant M."/>
            <person name="Vicente J."/>
            <person name="Studholme D.J."/>
        </authorList>
    </citation>
    <scope>NUCLEOTIDE SEQUENCE</scope>
    <source>
        <strain evidence="7">NCPPB 2970</strain>
    </source>
</reference>
<dbReference type="GO" id="GO:0005886">
    <property type="term" value="C:plasma membrane"/>
    <property type="evidence" value="ECO:0007669"/>
    <property type="project" value="TreeGrafter"/>
</dbReference>
<evidence type="ECO:0000259" key="6">
    <source>
        <dbReference type="PROSITE" id="PS50885"/>
    </source>
</evidence>
<evidence type="ECO:0000256" key="4">
    <source>
        <dbReference type="SAM" id="Coils"/>
    </source>
</evidence>
<dbReference type="Pfam" id="PF18947">
    <property type="entry name" value="HAMP_2"/>
    <property type="match status" value="1"/>
</dbReference>
<dbReference type="Gene3D" id="3.30.450.20">
    <property type="entry name" value="PAS domain"/>
    <property type="match status" value="1"/>
</dbReference>
<dbReference type="InterPro" id="IPR004089">
    <property type="entry name" value="MCPsignal_dom"/>
</dbReference>
<keyword evidence="3" id="KW-0807">Transducer</keyword>
<dbReference type="PANTHER" id="PTHR43531:SF14">
    <property type="entry name" value="METHYL-ACCEPTING CHEMOTAXIS PROTEIN I-RELATED"/>
    <property type="match status" value="1"/>
</dbReference>
<dbReference type="PROSITE" id="PS50885">
    <property type="entry name" value="HAMP"/>
    <property type="match status" value="1"/>
</dbReference>
<evidence type="ECO:0000256" key="1">
    <source>
        <dbReference type="ARBA" id="ARBA00022481"/>
    </source>
</evidence>
<dbReference type="SUPFAM" id="SSF55785">
    <property type="entry name" value="PYP-like sensor domain (PAS domain)"/>
    <property type="match status" value="1"/>
</dbReference>
<gene>
    <name evidence="7" type="ORF">LLE72_017635</name>
</gene>
<dbReference type="Pfam" id="PF12729">
    <property type="entry name" value="4HB_MCP_1"/>
    <property type="match status" value="1"/>
</dbReference>
<comment type="similarity">
    <text evidence="2">Belongs to the methyl-accepting chemotaxis (MCP) protein family.</text>
</comment>
<evidence type="ECO:0000256" key="3">
    <source>
        <dbReference type="PROSITE-ProRule" id="PRU00284"/>
    </source>
</evidence>
<feature type="domain" description="Methyl-accepting transducer" evidence="5">
    <location>
        <begin position="491"/>
        <end position="720"/>
    </location>
</feature>
<dbReference type="PROSITE" id="PS50111">
    <property type="entry name" value="CHEMOTAXIS_TRANSDUC_2"/>
    <property type="match status" value="1"/>
</dbReference>
<feature type="coiled-coil region" evidence="4">
    <location>
        <begin position="691"/>
        <end position="729"/>
    </location>
</feature>
<dbReference type="GO" id="GO:0006935">
    <property type="term" value="P:chemotaxis"/>
    <property type="evidence" value="ECO:0007669"/>
    <property type="project" value="TreeGrafter"/>
</dbReference>
<evidence type="ECO:0000256" key="2">
    <source>
        <dbReference type="ARBA" id="ARBA00029447"/>
    </source>
</evidence>
<dbReference type="GO" id="GO:0007165">
    <property type="term" value="P:signal transduction"/>
    <property type="evidence" value="ECO:0007669"/>
    <property type="project" value="UniProtKB-KW"/>
</dbReference>
<dbReference type="InterPro" id="IPR000014">
    <property type="entry name" value="PAS"/>
</dbReference>
<name>A0AAJ3CF76_XANCA</name>
<dbReference type="EMBL" id="JAJFNJ020000003">
    <property type="protein sequence ID" value="MEC3889516.1"/>
    <property type="molecule type" value="Genomic_DNA"/>
</dbReference>
<dbReference type="InterPro" id="IPR024478">
    <property type="entry name" value="HlyB_4HB_MCP"/>
</dbReference>
<dbReference type="Pfam" id="PF00015">
    <property type="entry name" value="MCPsignal"/>
    <property type="match status" value="1"/>
</dbReference>
<feature type="domain" description="HAMP" evidence="6">
    <location>
        <begin position="396"/>
        <end position="441"/>
    </location>
</feature>